<protein>
    <submittedName>
        <fullName evidence="2">Uncharacterized protein</fullName>
    </submittedName>
</protein>
<evidence type="ECO:0000313" key="2">
    <source>
        <dbReference type="EMBL" id="GFN95640.1"/>
    </source>
</evidence>
<organism evidence="2 3">
    <name type="scientific">Plakobranchus ocellatus</name>
    <dbReference type="NCBI Taxonomy" id="259542"/>
    <lineage>
        <taxon>Eukaryota</taxon>
        <taxon>Metazoa</taxon>
        <taxon>Spiralia</taxon>
        <taxon>Lophotrochozoa</taxon>
        <taxon>Mollusca</taxon>
        <taxon>Gastropoda</taxon>
        <taxon>Heterobranchia</taxon>
        <taxon>Euthyneura</taxon>
        <taxon>Panpulmonata</taxon>
        <taxon>Sacoglossa</taxon>
        <taxon>Placobranchoidea</taxon>
        <taxon>Plakobranchidae</taxon>
        <taxon>Plakobranchus</taxon>
    </lineage>
</organism>
<dbReference type="Proteomes" id="UP000735302">
    <property type="component" value="Unassembled WGS sequence"/>
</dbReference>
<comment type="caution">
    <text evidence="2">The sequence shown here is derived from an EMBL/GenBank/DDBJ whole genome shotgun (WGS) entry which is preliminary data.</text>
</comment>
<feature type="region of interest" description="Disordered" evidence="1">
    <location>
        <begin position="47"/>
        <end position="66"/>
    </location>
</feature>
<dbReference type="AlphaFoldDB" id="A0AAV3ZIB2"/>
<gene>
    <name evidence="2" type="ORF">PoB_002214600</name>
</gene>
<sequence>MTVDRIVYHSNKKNDRQAHVLGEKDVRYRQNIWRFLYIACPQQGDLRLSGPPSGQSAGGGARTRDRMVGGLTSHCATDVPSKHLDIKR</sequence>
<dbReference type="EMBL" id="BLXT01002522">
    <property type="protein sequence ID" value="GFN95640.1"/>
    <property type="molecule type" value="Genomic_DNA"/>
</dbReference>
<evidence type="ECO:0000256" key="1">
    <source>
        <dbReference type="SAM" id="MobiDB-lite"/>
    </source>
</evidence>
<proteinExistence type="predicted"/>
<name>A0AAV3ZIB2_9GAST</name>
<reference evidence="2 3" key="1">
    <citation type="journal article" date="2021" name="Elife">
        <title>Chloroplast acquisition without the gene transfer in kleptoplastic sea slugs, Plakobranchus ocellatus.</title>
        <authorList>
            <person name="Maeda T."/>
            <person name="Takahashi S."/>
            <person name="Yoshida T."/>
            <person name="Shimamura S."/>
            <person name="Takaki Y."/>
            <person name="Nagai Y."/>
            <person name="Toyoda A."/>
            <person name="Suzuki Y."/>
            <person name="Arimoto A."/>
            <person name="Ishii H."/>
            <person name="Satoh N."/>
            <person name="Nishiyama T."/>
            <person name="Hasebe M."/>
            <person name="Maruyama T."/>
            <person name="Minagawa J."/>
            <person name="Obokata J."/>
            <person name="Shigenobu S."/>
        </authorList>
    </citation>
    <scope>NUCLEOTIDE SEQUENCE [LARGE SCALE GENOMIC DNA]</scope>
</reference>
<evidence type="ECO:0000313" key="3">
    <source>
        <dbReference type="Proteomes" id="UP000735302"/>
    </source>
</evidence>
<keyword evidence="3" id="KW-1185">Reference proteome</keyword>
<accession>A0AAV3ZIB2</accession>